<dbReference type="GO" id="GO:0052621">
    <property type="term" value="F:diguanylate cyclase activity"/>
    <property type="evidence" value="ECO:0007669"/>
    <property type="project" value="UniProtKB-EC"/>
</dbReference>
<dbReference type="Proteomes" id="UP000886124">
    <property type="component" value="Unassembled WGS sequence"/>
</dbReference>
<feature type="modified residue" description="4-aspartylphosphate" evidence="3">
    <location>
        <position position="57"/>
    </location>
</feature>
<name>A0A7V5PMV6_CALAY</name>
<feature type="coiled-coil region" evidence="4">
    <location>
        <begin position="124"/>
        <end position="161"/>
    </location>
</feature>
<dbReference type="InterPro" id="IPR029787">
    <property type="entry name" value="Nucleotide_cyclase"/>
</dbReference>
<dbReference type="InterPro" id="IPR000160">
    <property type="entry name" value="GGDEF_dom"/>
</dbReference>
<dbReference type="CDD" id="cd17574">
    <property type="entry name" value="REC_OmpR"/>
    <property type="match status" value="1"/>
</dbReference>
<evidence type="ECO:0000259" key="6">
    <source>
        <dbReference type="PROSITE" id="PS50887"/>
    </source>
</evidence>
<dbReference type="GO" id="GO:0005886">
    <property type="term" value="C:plasma membrane"/>
    <property type="evidence" value="ECO:0007669"/>
    <property type="project" value="TreeGrafter"/>
</dbReference>
<organism evidence="7">
    <name type="scientific">Caldithrix abyssi</name>
    <dbReference type="NCBI Taxonomy" id="187145"/>
    <lineage>
        <taxon>Bacteria</taxon>
        <taxon>Pseudomonadati</taxon>
        <taxon>Calditrichota</taxon>
        <taxon>Calditrichia</taxon>
        <taxon>Calditrichales</taxon>
        <taxon>Calditrichaceae</taxon>
        <taxon>Caldithrix</taxon>
    </lineage>
</organism>
<keyword evidence="3" id="KW-0597">Phosphoprotein</keyword>
<evidence type="ECO:0000259" key="5">
    <source>
        <dbReference type="PROSITE" id="PS50110"/>
    </source>
</evidence>
<dbReference type="Gene3D" id="3.40.50.2300">
    <property type="match status" value="1"/>
</dbReference>
<dbReference type="GO" id="GO:0000160">
    <property type="term" value="P:phosphorelay signal transduction system"/>
    <property type="evidence" value="ECO:0007669"/>
    <property type="project" value="InterPro"/>
</dbReference>
<dbReference type="InterPro" id="IPR043128">
    <property type="entry name" value="Rev_trsase/Diguanyl_cyclase"/>
</dbReference>
<evidence type="ECO:0000256" key="3">
    <source>
        <dbReference type="PROSITE-ProRule" id="PRU00169"/>
    </source>
</evidence>
<dbReference type="GO" id="GO:0043709">
    <property type="term" value="P:cell adhesion involved in single-species biofilm formation"/>
    <property type="evidence" value="ECO:0007669"/>
    <property type="project" value="TreeGrafter"/>
</dbReference>
<dbReference type="SUPFAM" id="SSF52172">
    <property type="entry name" value="CheY-like"/>
    <property type="match status" value="1"/>
</dbReference>
<dbReference type="InterPro" id="IPR029016">
    <property type="entry name" value="GAF-like_dom_sf"/>
</dbReference>
<reference evidence="7" key="1">
    <citation type="journal article" date="2020" name="mSystems">
        <title>Genome- and Community-Level Interaction Insights into Carbon Utilization and Element Cycling Functions of Hydrothermarchaeota in Hydrothermal Sediment.</title>
        <authorList>
            <person name="Zhou Z."/>
            <person name="Liu Y."/>
            <person name="Xu W."/>
            <person name="Pan J."/>
            <person name="Luo Z.H."/>
            <person name="Li M."/>
        </authorList>
    </citation>
    <scope>NUCLEOTIDE SEQUENCE [LARGE SCALE GENOMIC DNA]</scope>
    <source>
        <strain evidence="7">HyVt-527</strain>
    </source>
</reference>
<sequence>MAEKQRKKILVIEDHSDMLMIIRKYLNENNLATIEAENAELGLKKFHEEQPDLVLMDLMLPGMSGLDAIRRIKREQKESDYVPIIIITAKNSIDDIVEGLDSGADDYVVKPFHFDELIARIRTALRLKELNELLVRQSQELEQANSKINKLNKTLLTKNRELRKNIYNLHSLFEISMELTSILELDQLVNSILLTLIGQFSCNNAIFLYAPKHDISRMEVINAKGYYENEVKNLLITKKDPLIDHFKTNNTPLDLTATNVNFATSSPAIESLKTLNIQLIAPVQIKDKVEGLICMGPRIKNLKYSKQDMEQISILSNIISISVANASLYHEVEQLSYKDGMTDLHNFRYFELRLKEEVVRHRRTKSGLTLLLLDVDNFKNYNDHMGHPAGDEVLRKLAQILKETVRENDIVARYGGEEFAVILPSIEKPGGVILAERIRENVEKTYFDHEEIQPGGKVTVSIGVASLPLDASDYHELMNKADIALYRAKNNGRNRVVPYSPEMENHNQL</sequence>
<dbReference type="Pfam" id="PF00072">
    <property type="entry name" value="Response_reg"/>
    <property type="match status" value="1"/>
</dbReference>
<dbReference type="Pfam" id="PF00990">
    <property type="entry name" value="GGDEF"/>
    <property type="match status" value="1"/>
</dbReference>
<accession>A0A7V5PMV6</accession>
<comment type="catalytic activity">
    <reaction evidence="2">
        <text>2 GTP = 3',3'-c-di-GMP + 2 diphosphate</text>
        <dbReference type="Rhea" id="RHEA:24898"/>
        <dbReference type="ChEBI" id="CHEBI:33019"/>
        <dbReference type="ChEBI" id="CHEBI:37565"/>
        <dbReference type="ChEBI" id="CHEBI:58805"/>
        <dbReference type="EC" id="2.7.7.65"/>
    </reaction>
</comment>
<dbReference type="FunFam" id="3.30.70.270:FF:000001">
    <property type="entry name" value="Diguanylate cyclase domain protein"/>
    <property type="match status" value="1"/>
</dbReference>
<proteinExistence type="predicted"/>
<dbReference type="NCBIfam" id="TIGR00254">
    <property type="entry name" value="GGDEF"/>
    <property type="match status" value="1"/>
</dbReference>
<comment type="caution">
    <text evidence="7">The sequence shown here is derived from an EMBL/GenBank/DDBJ whole genome shotgun (WGS) entry which is preliminary data.</text>
</comment>
<dbReference type="SMART" id="SM00448">
    <property type="entry name" value="REC"/>
    <property type="match status" value="1"/>
</dbReference>
<dbReference type="PANTHER" id="PTHR45138:SF9">
    <property type="entry name" value="DIGUANYLATE CYCLASE DGCM-RELATED"/>
    <property type="match status" value="1"/>
</dbReference>
<dbReference type="AlphaFoldDB" id="A0A7V5PMV6"/>
<feature type="domain" description="Response regulatory" evidence="5">
    <location>
        <begin position="8"/>
        <end position="125"/>
    </location>
</feature>
<feature type="domain" description="GGDEF" evidence="6">
    <location>
        <begin position="366"/>
        <end position="501"/>
    </location>
</feature>
<dbReference type="InterPro" id="IPR011006">
    <property type="entry name" value="CheY-like_superfamily"/>
</dbReference>
<dbReference type="Gene3D" id="3.30.70.270">
    <property type="match status" value="1"/>
</dbReference>
<dbReference type="InterPro" id="IPR001789">
    <property type="entry name" value="Sig_transdc_resp-reg_receiver"/>
</dbReference>
<evidence type="ECO:0000256" key="4">
    <source>
        <dbReference type="SAM" id="Coils"/>
    </source>
</evidence>
<dbReference type="InterPro" id="IPR050469">
    <property type="entry name" value="Diguanylate_Cyclase"/>
</dbReference>
<dbReference type="PANTHER" id="PTHR45138">
    <property type="entry name" value="REGULATORY COMPONENTS OF SENSORY TRANSDUCTION SYSTEM"/>
    <property type="match status" value="1"/>
</dbReference>
<dbReference type="SUPFAM" id="SSF55073">
    <property type="entry name" value="Nucleotide cyclase"/>
    <property type="match status" value="1"/>
</dbReference>
<gene>
    <name evidence="7" type="ORF">ENJ89_00395</name>
</gene>
<dbReference type="CDD" id="cd01949">
    <property type="entry name" value="GGDEF"/>
    <property type="match status" value="1"/>
</dbReference>
<evidence type="ECO:0000256" key="1">
    <source>
        <dbReference type="ARBA" id="ARBA00012528"/>
    </source>
</evidence>
<keyword evidence="4" id="KW-0175">Coiled coil</keyword>
<protein>
    <recommendedName>
        <fullName evidence="1">diguanylate cyclase</fullName>
        <ecNumber evidence="1">2.7.7.65</ecNumber>
    </recommendedName>
</protein>
<dbReference type="PROSITE" id="PS50110">
    <property type="entry name" value="RESPONSE_REGULATORY"/>
    <property type="match status" value="1"/>
</dbReference>
<dbReference type="SMART" id="SM00267">
    <property type="entry name" value="GGDEF"/>
    <property type="match status" value="1"/>
</dbReference>
<dbReference type="PROSITE" id="PS50887">
    <property type="entry name" value="GGDEF"/>
    <property type="match status" value="1"/>
</dbReference>
<evidence type="ECO:0000313" key="7">
    <source>
        <dbReference type="EMBL" id="HHJ51625.1"/>
    </source>
</evidence>
<dbReference type="Gene3D" id="3.30.450.40">
    <property type="match status" value="1"/>
</dbReference>
<evidence type="ECO:0000256" key="2">
    <source>
        <dbReference type="ARBA" id="ARBA00034247"/>
    </source>
</evidence>
<dbReference type="GO" id="GO:1902201">
    <property type="term" value="P:negative regulation of bacterial-type flagellum-dependent cell motility"/>
    <property type="evidence" value="ECO:0007669"/>
    <property type="project" value="TreeGrafter"/>
</dbReference>
<dbReference type="EC" id="2.7.7.65" evidence="1"/>
<dbReference type="EMBL" id="DROD01000025">
    <property type="protein sequence ID" value="HHJ51625.1"/>
    <property type="molecule type" value="Genomic_DNA"/>
</dbReference>
<dbReference type="SUPFAM" id="SSF55781">
    <property type="entry name" value="GAF domain-like"/>
    <property type="match status" value="1"/>
</dbReference>